<sequence>MKRSTFVSLLVMLLAFGVYFRFIDSLLESNRLLAFAVFLLIWMAVRAIGRALEGRFEFLDKQMDPQTSVWLTVGLFIVVPVLMFSLG</sequence>
<dbReference type="Proteomes" id="UP001172054">
    <property type="component" value="Unassembled WGS sequence"/>
</dbReference>
<accession>A0ABT8MPD0</accession>
<evidence type="ECO:0000313" key="2">
    <source>
        <dbReference type="EMBL" id="MDN7226752.1"/>
    </source>
</evidence>
<keyword evidence="1" id="KW-1133">Transmembrane helix</keyword>
<proteinExistence type="predicted"/>
<feature type="transmembrane region" description="Helical" evidence="1">
    <location>
        <begin position="69"/>
        <end position="86"/>
    </location>
</feature>
<keyword evidence="1" id="KW-0812">Transmembrane</keyword>
<reference evidence="2 3" key="1">
    <citation type="submission" date="2023-06" db="EMBL/GenBank/DDBJ databases">
        <title>Novel species in genus Planococcus.</title>
        <authorList>
            <person name="Ning S."/>
        </authorList>
    </citation>
    <scope>NUCLEOTIDE SEQUENCE [LARGE SCALE GENOMIC DNA]</scope>
    <source>
        <strain evidence="2 3">N064</strain>
    </source>
</reference>
<dbReference type="RefSeq" id="WP_301725700.1">
    <property type="nucleotide sequence ID" value="NZ_JAUJWW010000002.1"/>
</dbReference>
<gene>
    <name evidence="2" type="ORF">QWY15_05525</name>
</gene>
<organism evidence="2 3">
    <name type="scientific">Planococcus liqunii</name>
    <dbReference type="NCBI Taxonomy" id="3058394"/>
    <lineage>
        <taxon>Bacteria</taxon>
        <taxon>Bacillati</taxon>
        <taxon>Bacillota</taxon>
        <taxon>Bacilli</taxon>
        <taxon>Bacillales</taxon>
        <taxon>Caryophanaceae</taxon>
        <taxon>Planococcus</taxon>
    </lineage>
</organism>
<name>A0ABT8MPD0_9BACL</name>
<keyword evidence="1" id="KW-0472">Membrane</keyword>
<dbReference type="EMBL" id="JAUJWW010000002">
    <property type="protein sequence ID" value="MDN7226752.1"/>
    <property type="molecule type" value="Genomic_DNA"/>
</dbReference>
<evidence type="ECO:0008006" key="4">
    <source>
        <dbReference type="Google" id="ProtNLM"/>
    </source>
</evidence>
<feature type="transmembrane region" description="Helical" evidence="1">
    <location>
        <begin position="30"/>
        <end position="48"/>
    </location>
</feature>
<protein>
    <recommendedName>
        <fullName evidence="4">DUF4181 domain-containing protein</fullName>
    </recommendedName>
</protein>
<evidence type="ECO:0000313" key="3">
    <source>
        <dbReference type="Proteomes" id="UP001172054"/>
    </source>
</evidence>
<comment type="caution">
    <text evidence="2">The sequence shown here is derived from an EMBL/GenBank/DDBJ whole genome shotgun (WGS) entry which is preliminary data.</text>
</comment>
<evidence type="ECO:0000256" key="1">
    <source>
        <dbReference type="SAM" id="Phobius"/>
    </source>
</evidence>
<keyword evidence="3" id="KW-1185">Reference proteome</keyword>